<name>A0A251PPT8_PRUPE</name>
<gene>
    <name evidence="1" type="ORF">PRUPE_4G230800</name>
</gene>
<evidence type="ECO:0008006" key="3">
    <source>
        <dbReference type="Google" id="ProtNLM"/>
    </source>
</evidence>
<organism evidence="1 2">
    <name type="scientific">Prunus persica</name>
    <name type="common">Peach</name>
    <name type="synonym">Amygdalus persica</name>
    <dbReference type="NCBI Taxonomy" id="3760"/>
    <lineage>
        <taxon>Eukaryota</taxon>
        <taxon>Viridiplantae</taxon>
        <taxon>Streptophyta</taxon>
        <taxon>Embryophyta</taxon>
        <taxon>Tracheophyta</taxon>
        <taxon>Spermatophyta</taxon>
        <taxon>Magnoliopsida</taxon>
        <taxon>eudicotyledons</taxon>
        <taxon>Gunneridae</taxon>
        <taxon>Pentapetalae</taxon>
        <taxon>rosids</taxon>
        <taxon>fabids</taxon>
        <taxon>Rosales</taxon>
        <taxon>Rosaceae</taxon>
        <taxon>Amygdaloideae</taxon>
        <taxon>Amygdaleae</taxon>
        <taxon>Prunus</taxon>
    </lineage>
</organism>
<accession>A0A251PPT8</accession>
<dbReference type="Proteomes" id="UP000006882">
    <property type="component" value="Chromosome G4"/>
</dbReference>
<keyword evidence="2" id="KW-1185">Reference proteome</keyword>
<sequence length="158" mass="17985">MGYVDCSLKCPSGTTNGRPNFACVLWKRQNQLLLHAIIAYASGQIVSFITVAKTSQEAWDKLINLYANRASSRIMSLKEWLMLTHHETKSMTEFLKIIKSIANELALIDAPIYVDDLVIHILNSVGHEFKEMVVAIRAHENFISFEELHDKLVKMRVP</sequence>
<protein>
    <recommendedName>
        <fullName evidence="3">Retrotransposon gag domain-containing protein</fullName>
    </recommendedName>
</protein>
<evidence type="ECO:0000313" key="2">
    <source>
        <dbReference type="Proteomes" id="UP000006882"/>
    </source>
</evidence>
<dbReference type="PANTHER" id="PTHR47481:SF32">
    <property type="entry name" value="RETROTRANSPOSON GAG DOMAIN-CONTAINING PROTEIN"/>
    <property type="match status" value="1"/>
</dbReference>
<dbReference type="AlphaFoldDB" id="A0A251PPT8"/>
<dbReference type="eggNOG" id="KOG0017">
    <property type="taxonomic scope" value="Eukaryota"/>
</dbReference>
<dbReference type="Pfam" id="PF14223">
    <property type="entry name" value="Retrotran_gag_2"/>
    <property type="match status" value="1"/>
</dbReference>
<dbReference type="EMBL" id="CM007654">
    <property type="protein sequence ID" value="ONI13567.1"/>
    <property type="molecule type" value="Genomic_DNA"/>
</dbReference>
<reference evidence="1 2" key="1">
    <citation type="journal article" date="2013" name="Nat. Genet.">
        <title>The high-quality draft genome of peach (Prunus persica) identifies unique patterns of genetic diversity, domestication and genome evolution.</title>
        <authorList>
            <consortium name="International Peach Genome Initiative"/>
            <person name="Verde I."/>
            <person name="Abbott A.G."/>
            <person name="Scalabrin S."/>
            <person name="Jung S."/>
            <person name="Shu S."/>
            <person name="Marroni F."/>
            <person name="Zhebentyayeva T."/>
            <person name="Dettori M.T."/>
            <person name="Grimwood J."/>
            <person name="Cattonaro F."/>
            <person name="Zuccolo A."/>
            <person name="Rossini L."/>
            <person name="Jenkins J."/>
            <person name="Vendramin E."/>
            <person name="Meisel L.A."/>
            <person name="Decroocq V."/>
            <person name="Sosinski B."/>
            <person name="Prochnik S."/>
            <person name="Mitros T."/>
            <person name="Policriti A."/>
            <person name="Cipriani G."/>
            <person name="Dondini L."/>
            <person name="Ficklin S."/>
            <person name="Goodstein D.M."/>
            <person name="Xuan P."/>
            <person name="Del Fabbro C."/>
            <person name="Aramini V."/>
            <person name="Copetti D."/>
            <person name="Gonzalez S."/>
            <person name="Horner D.S."/>
            <person name="Falchi R."/>
            <person name="Lucas S."/>
            <person name="Mica E."/>
            <person name="Maldonado J."/>
            <person name="Lazzari B."/>
            <person name="Bielenberg D."/>
            <person name="Pirona R."/>
            <person name="Miculan M."/>
            <person name="Barakat A."/>
            <person name="Testolin R."/>
            <person name="Stella A."/>
            <person name="Tartarini S."/>
            <person name="Tonutti P."/>
            <person name="Arus P."/>
            <person name="Orellana A."/>
            <person name="Wells C."/>
            <person name="Main D."/>
            <person name="Vizzotto G."/>
            <person name="Silva H."/>
            <person name="Salamini F."/>
            <person name="Schmutz J."/>
            <person name="Morgante M."/>
            <person name="Rokhsar D.S."/>
        </authorList>
    </citation>
    <scope>NUCLEOTIDE SEQUENCE [LARGE SCALE GENOMIC DNA]</scope>
    <source>
        <strain evidence="2">cv. Nemared</strain>
    </source>
</reference>
<dbReference type="Gramene" id="ONI13567">
    <property type="protein sequence ID" value="ONI13567"/>
    <property type="gene ID" value="PRUPE_4G230800"/>
</dbReference>
<dbReference type="PANTHER" id="PTHR47481">
    <property type="match status" value="1"/>
</dbReference>
<evidence type="ECO:0000313" key="1">
    <source>
        <dbReference type="EMBL" id="ONI13567.1"/>
    </source>
</evidence>
<proteinExistence type="predicted"/>